<name>A0ACC2VGT9_9TREE</name>
<organism evidence="1 2">
    <name type="scientific">Naganishia cerealis</name>
    <dbReference type="NCBI Taxonomy" id="610337"/>
    <lineage>
        <taxon>Eukaryota</taxon>
        <taxon>Fungi</taxon>
        <taxon>Dikarya</taxon>
        <taxon>Basidiomycota</taxon>
        <taxon>Agaricomycotina</taxon>
        <taxon>Tremellomycetes</taxon>
        <taxon>Filobasidiales</taxon>
        <taxon>Filobasidiaceae</taxon>
        <taxon>Naganishia</taxon>
    </lineage>
</organism>
<evidence type="ECO:0000313" key="1">
    <source>
        <dbReference type="EMBL" id="KAJ9098056.1"/>
    </source>
</evidence>
<evidence type="ECO:0000313" key="2">
    <source>
        <dbReference type="Proteomes" id="UP001241377"/>
    </source>
</evidence>
<sequence>MACLGDSSKICGQAWRLNVYSLGGSPAAVPSTTTSTSKSSTPTTSPAAATSAVATGTAAALGCYIDSGSARVLPDASSSSGSMTPSLCQSTCRSKGYNYAGELDQSRNHFVYIANDGAVPLVTRSGVWPRMLVLLRRAACQRQDLGLGLFHGVCWRCEKYLRECLEVERLAVERYSNLNARRDIHCSKHDNHGGRVKYASTGHDELHDNDGFILNFGLDPWQPARIADAYAVAAQLGSSFKLFLSPDMDVIECVSTANLGLIQNYITTYANHPAAAKYGGKSLLTTFAGQNCRFGQSSANSGWNLAMAGLRNSTYFIPAFTDNGDGFGKLPTYDIDGFVNWGAAWPSSTADVTTADDQGMVSLLGTKRLMATVSPLFFTHFPWKNWLYRSDDFMMSQKLEQLLCMRNQLDQIEIISWNDYGEAHYVGDIGGDQPPESKLYTLGIPHTGILPLIKYYATAWKTGSWPKITSDQVFVMARPHSAMATATSDSVGAPTGRDSTQDHFYAQVHLTAPATVYLKTDSKSTTFNGVAGVNRFEAPLENGSGVEVLVGRNGATTASVVIPNYTFSSSTARYNFNYYIASSD</sequence>
<keyword evidence="2" id="KW-1185">Reference proteome</keyword>
<dbReference type="Proteomes" id="UP001241377">
    <property type="component" value="Unassembled WGS sequence"/>
</dbReference>
<reference evidence="1" key="1">
    <citation type="submission" date="2023-04" db="EMBL/GenBank/DDBJ databases">
        <title>Draft Genome sequencing of Naganishia species isolated from polar environments using Oxford Nanopore Technology.</title>
        <authorList>
            <person name="Leo P."/>
            <person name="Venkateswaran K."/>
        </authorList>
    </citation>
    <scope>NUCLEOTIDE SEQUENCE</scope>
    <source>
        <strain evidence="1">MNA-CCFEE 5261</strain>
    </source>
</reference>
<accession>A0ACC2VGT9</accession>
<protein>
    <submittedName>
        <fullName evidence="1">Uncharacterized protein</fullName>
    </submittedName>
</protein>
<dbReference type="EMBL" id="JASBWR010000079">
    <property type="protein sequence ID" value="KAJ9098056.1"/>
    <property type="molecule type" value="Genomic_DNA"/>
</dbReference>
<gene>
    <name evidence="1" type="ORF">QFC19_006491</name>
</gene>
<comment type="caution">
    <text evidence="1">The sequence shown here is derived from an EMBL/GenBank/DDBJ whole genome shotgun (WGS) entry which is preliminary data.</text>
</comment>
<proteinExistence type="predicted"/>